<keyword evidence="1" id="KW-0175">Coiled coil</keyword>
<gene>
    <name evidence="2" type="ORF">H0A36_09275</name>
</gene>
<evidence type="ECO:0000256" key="1">
    <source>
        <dbReference type="SAM" id="Coils"/>
    </source>
</evidence>
<dbReference type="Proteomes" id="UP000569732">
    <property type="component" value="Unassembled WGS sequence"/>
</dbReference>
<dbReference type="AlphaFoldDB" id="A0A853I7Z9"/>
<reference evidence="2 3" key="1">
    <citation type="submission" date="2020-07" db="EMBL/GenBank/DDBJ databases">
        <title>Endozoicomonas sp. nov., isolated from sediment.</title>
        <authorList>
            <person name="Gu T."/>
        </authorList>
    </citation>
    <scope>NUCLEOTIDE SEQUENCE [LARGE SCALE GENOMIC DNA]</scope>
    <source>
        <strain evidence="2 3">SM1973</strain>
    </source>
</reference>
<name>A0A853I7Z9_9GAMM</name>
<comment type="caution">
    <text evidence="2">The sequence shown here is derived from an EMBL/GenBank/DDBJ whole genome shotgun (WGS) entry which is preliminary data.</text>
</comment>
<accession>A0A853I7Z9</accession>
<sequence length="391" mass="44924">MKKQLVISDYVTECSDSSVRHSAKLNNDVIWFEIPKAISPPSPGEMFLGAALLEAMVSQQDIIIEAPLTISPLLLTKIHDIQQIYHNWNPKLHPIKIHTDTIENITTNKTTSLKAGSFFSGGVDSTFTLISHLDDIDYLIFLTGFDQFDPADQHQTIIEKLNNIAKKHNKTLVVIKNNIREYINEKKISNEFQHGITMASLGISLPLAKVYIPSSFTYNFLIPWGSHPLVDPMWSSEKTAVFHDGLQASRVDKTLAIIKKEKFHDDLQVCWRYVDHNCGQCSKCIRTLLVFELINKSTNAFPDINIINHLKYLKPNNVVAENFIQELIDLSQKTNNRNIEIKLRRLMWLYLVKFHSHKLAHLLTFNLTKKALDKFSNASWRSYRVRIDWVS</sequence>
<organism evidence="2 3">
    <name type="scientific">Spartinivicinus marinus</name>
    <dbReference type="NCBI Taxonomy" id="2994442"/>
    <lineage>
        <taxon>Bacteria</taxon>
        <taxon>Pseudomonadati</taxon>
        <taxon>Pseudomonadota</taxon>
        <taxon>Gammaproteobacteria</taxon>
        <taxon>Oceanospirillales</taxon>
        <taxon>Zooshikellaceae</taxon>
        <taxon>Spartinivicinus</taxon>
    </lineage>
</organism>
<evidence type="ECO:0000313" key="3">
    <source>
        <dbReference type="Proteomes" id="UP000569732"/>
    </source>
</evidence>
<dbReference type="EMBL" id="JACCKB010000011">
    <property type="protein sequence ID" value="NYZ66204.1"/>
    <property type="molecule type" value="Genomic_DNA"/>
</dbReference>
<protein>
    <submittedName>
        <fullName evidence="2">Uncharacterized protein</fullName>
    </submittedName>
</protein>
<keyword evidence="3" id="KW-1185">Reference proteome</keyword>
<feature type="coiled-coil region" evidence="1">
    <location>
        <begin position="158"/>
        <end position="185"/>
    </location>
</feature>
<evidence type="ECO:0000313" key="2">
    <source>
        <dbReference type="EMBL" id="NYZ66204.1"/>
    </source>
</evidence>
<dbReference type="RefSeq" id="WP_180568232.1">
    <property type="nucleotide sequence ID" value="NZ_JACCKB010000011.1"/>
</dbReference>
<proteinExistence type="predicted"/>